<evidence type="ECO:0000256" key="1">
    <source>
        <dbReference type="ARBA" id="ARBA00004202"/>
    </source>
</evidence>
<keyword evidence="3" id="KW-0813">Transport</keyword>
<comment type="caution">
    <text evidence="9">The sequence shown here is derived from an EMBL/GenBank/DDBJ whole genome shotgun (WGS) entry which is preliminary data.</text>
</comment>
<proteinExistence type="inferred from homology"/>
<comment type="subcellular location">
    <subcellularLocation>
        <location evidence="1">Cell membrane</location>
        <topology evidence="1">Peripheral membrane protein</topology>
    </subcellularLocation>
</comment>
<name>A0A9X1LW19_9MICO</name>
<dbReference type="GO" id="GO:0015833">
    <property type="term" value="P:peptide transport"/>
    <property type="evidence" value="ECO:0007669"/>
    <property type="project" value="InterPro"/>
</dbReference>
<dbReference type="Pfam" id="PF08352">
    <property type="entry name" value="oligo_HPY"/>
    <property type="match status" value="1"/>
</dbReference>
<keyword evidence="6 9" id="KW-0067">ATP-binding</keyword>
<evidence type="ECO:0000313" key="10">
    <source>
        <dbReference type="Proteomes" id="UP001139354"/>
    </source>
</evidence>
<dbReference type="SMART" id="SM00382">
    <property type="entry name" value="AAA"/>
    <property type="match status" value="1"/>
</dbReference>
<dbReference type="Proteomes" id="UP001139354">
    <property type="component" value="Unassembled WGS sequence"/>
</dbReference>
<evidence type="ECO:0000256" key="2">
    <source>
        <dbReference type="ARBA" id="ARBA00005417"/>
    </source>
</evidence>
<evidence type="ECO:0000256" key="6">
    <source>
        <dbReference type="ARBA" id="ARBA00022840"/>
    </source>
</evidence>
<comment type="similarity">
    <text evidence="2">Belongs to the ABC transporter superfamily.</text>
</comment>
<dbReference type="GO" id="GO:0005886">
    <property type="term" value="C:plasma membrane"/>
    <property type="evidence" value="ECO:0007669"/>
    <property type="project" value="UniProtKB-SubCell"/>
</dbReference>
<protein>
    <submittedName>
        <fullName evidence="9">ABC transporter ATP-binding protein</fullName>
    </submittedName>
</protein>
<dbReference type="InterPro" id="IPR003593">
    <property type="entry name" value="AAA+_ATPase"/>
</dbReference>
<gene>
    <name evidence="9" type="ORF">KEC57_13165</name>
</gene>
<evidence type="ECO:0000259" key="8">
    <source>
        <dbReference type="PROSITE" id="PS50893"/>
    </source>
</evidence>
<sequence>MTVDSEALLQVSGLTVDVRVEARPVRLVDGFDLTIHRGERVALVGESGSGKSVTARAIMRLDPDMTLGGTVAFRGRDLMSLTDKQMRGVRGSQIGLVFQDPLRSLNPLKTIGAQVSEPLRLRGVSQSEAWARARETLDSLGVVNAAERMRAYPFEFSGGMRQRVALAIALVAEPDLLIADEPTTALDTLVQKRVLTLLDDIAKDRGLAVLLITHDLGVVASFADRVSVMYSGRNVEEAPVREFYENPGHPYSQGLLAAVPRIDRDVIELRAMPGAPVRPGARPEGCAFRARCPLATERCAEVRPASRPHLTPGHTVACDVVTLEMAS</sequence>
<dbReference type="InterPro" id="IPR017871">
    <property type="entry name" value="ABC_transporter-like_CS"/>
</dbReference>
<keyword evidence="7" id="KW-0472">Membrane</keyword>
<reference evidence="9" key="1">
    <citation type="submission" date="2021-04" db="EMBL/GenBank/DDBJ databases">
        <title>Microbacterium tenobrionis sp. nov. and Microbacterium allomyrinae sp. nov., isolated from larvae of Tenobrio molitor and Allomyrina dichotoma, respectively.</title>
        <authorList>
            <person name="Lee S.D."/>
        </authorList>
    </citation>
    <scope>NUCLEOTIDE SEQUENCE</scope>
    <source>
        <strain evidence="9">BWT-G7</strain>
    </source>
</reference>
<feature type="domain" description="ABC transporter" evidence="8">
    <location>
        <begin position="9"/>
        <end position="256"/>
    </location>
</feature>
<dbReference type="PANTHER" id="PTHR43297:SF2">
    <property type="entry name" value="DIPEPTIDE TRANSPORT ATP-BINDING PROTEIN DPPD"/>
    <property type="match status" value="1"/>
</dbReference>
<dbReference type="InterPro" id="IPR027417">
    <property type="entry name" value="P-loop_NTPase"/>
</dbReference>
<evidence type="ECO:0000256" key="5">
    <source>
        <dbReference type="ARBA" id="ARBA00022741"/>
    </source>
</evidence>
<dbReference type="InterPro" id="IPR003439">
    <property type="entry name" value="ABC_transporter-like_ATP-bd"/>
</dbReference>
<dbReference type="PROSITE" id="PS00211">
    <property type="entry name" value="ABC_TRANSPORTER_1"/>
    <property type="match status" value="1"/>
</dbReference>
<organism evidence="9 10">
    <name type="scientific">Microbacterium allomyrinae</name>
    <dbReference type="NCBI Taxonomy" id="2830666"/>
    <lineage>
        <taxon>Bacteria</taxon>
        <taxon>Bacillati</taxon>
        <taxon>Actinomycetota</taxon>
        <taxon>Actinomycetes</taxon>
        <taxon>Micrococcales</taxon>
        <taxon>Microbacteriaceae</taxon>
        <taxon>Microbacterium</taxon>
    </lineage>
</organism>
<keyword evidence="5" id="KW-0547">Nucleotide-binding</keyword>
<dbReference type="PANTHER" id="PTHR43297">
    <property type="entry name" value="OLIGOPEPTIDE TRANSPORT ATP-BINDING PROTEIN APPD"/>
    <property type="match status" value="1"/>
</dbReference>
<dbReference type="GO" id="GO:0005524">
    <property type="term" value="F:ATP binding"/>
    <property type="evidence" value="ECO:0007669"/>
    <property type="project" value="UniProtKB-KW"/>
</dbReference>
<dbReference type="InterPro" id="IPR013563">
    <property type="entry name" value="Oligopep_ABC_C"/>
</dbReference>
<evidence type="ECO:0000313" key="9">
    <source>
        <dbReference type="EMBL" id="MCC2033130.1"/>
    </source>
</evidence>
<dbReference type="GO" id="GO:0016887">
    <property type="term" value="F:ATP hydrolysis activity"/>
    <property type="evidence" value="ECO:0007669"/>
    <property type="project" value="InterPro"/>
</dbReference>
<accession>A0A9X1LW19</accession>
<dbReference type="EMBL" id="JAGTTN010000004">
    <property type="protein sequence ID" value="MCC2033130.1"/>
    <property type="molecule type" value="Genomic_DNA"/>
</dbReference>
<evidence type="ECO:0000256" key="3">
    <source>
        <dbReference type="ARBA" id="ARBA00022448"/>
    </source>
</evidence>
<dbReference type="Pfam" id="PF00005">
    <property type="entry name" value="ABC_tran"/>
    <property type="match status" value="1"/>
</dbReference>
<dbReference type="RefSeq" id="WP_229385097.1">
    <property type="nucleotide sequence ID" value="NZ_JAGTTN010000004.1"/>
</dbReference>
<dbReference type="NCBIfam" id="TIGR01727">
    <property type="entry name" value="oligo_HPY"/>
    <property type="match status" value="1"/>
</dbReference>
<dbReference type="InterPro" id="IPR050388">
    <property type="entry name" value="ABC_Ni/Peptide_Import"/>
</dbReference>
<dbReference type="FunFam" id="3.40.50.300:FF:000016">
    <property type="entry name" value="Oligopeptide ABC transporter ATP-binding component"/>
    <property type="match status" value="1"/>
</dbReference>
<evidence type="ECO:0000256" key="4">
    <source>
        <dbReference type="ARBA" id="ARBA00022475"/>
    </source>
</evidence>
<dbReference type="PROSITE" id="PS50893">
    <property type="entry name" value="ABC_TRANSPORTER_2"/>
    <property type="match status" value="1"/>
</dbReference>
<keyword evidence="4" id="KW-1003">Cell membrane</keyword>
<keyword evidence="10" id="KW-1185">Reference proteome</keyword>
<dbReference type="CDD" id="cd03257">
    <property type="entry name" value="ABC_NikE_OppD_transporters"/>
    <property type="match status" value="1"/>
</dbReference>
<evidence type="ECO:0000256" key="7">
    <source>
        <dbReference type="ARBA" id="ARBA00023136"/>
    </source>
</evidence>
<dbReference type="AlphaFoldDB" id="A0A9X1LW19"/>
<dbReference type="SUPFAM" id="SSF52540">
    <property type="entry name" value="P-loop containing nucleoside triphosphate hydrolases"/>
    <property type="match status" value="1"/>
</dbReference>
<dbReference type="Gene3D" id="3.40.50.300">
    <property type="entry name" value="P-loop containing nucleotide triphosphate hydrolases"/>
    <property type="match status" value="1"/>
</dbReference>